<dbReference type="InterPro" id="IPR000801">
    <property type="entry name" value="Esterase-like"/>
</dbReference>
<dbReference type="SUPFAM" id="SSF53474">
    <property type="entry name" value="alpha/beta-Hydrolases"/>
    <property type="match status" value="1"/>
</dbReference>
<accession>A0A5A8D4L2</accession>
<feature type="active site" description="Charge relay system" evidence="6">
    <location>
        <position position="242"/>
    </location>
</feature>
<organism evidence="8 11">
    <name type="scientific">Cafeteria roenbergensis</name>
    <name type="common">Marine flagellate</name>
    <dbReference type="NCBI Taxonomy" id="33653"/>
    <lineage>
        <taxon>Eukaryota</taxon>
        <taxon>Sar</taxon>
        <taxon>Stramenopiles</taxon>
        <taxon>Bigyra</taxon>
        <taxon>Opalozoa</taxon>
        <taxon>Bicosoecida</taxon>
        <taxon>Cafeteriaceae</taxon>
        <taxon>Cafeteria</taxon>
    </lineage>
</organism>
<dbReference type="GO" id="GO:0052689">
    <property type="term" value="F:carboxylic ester hydrolase activity"/>
    <property type="evidence" value="ECO:0007669"/>
    <property type="project" value="UniProtKB-KW"/>
</dbReference>
<keyword evidence="7" id="KW-0963">Cytoplasm</keyword>
<dbReference type="Pfam" id="PF00756">
    <property type="entry name" value="Esterase"/>
    <property type="match status" value="1"/>
</dbReference>
<dbReference type="Gene3D" id="3.40.50.1820">
    <property type="entry name" value="alpha/beta hydrolase"/>
    <property type="match status" value="1"/>
</dbReference>
<evidence type="ECO:0000313" key="10">
    <source>
        <dbReference type="Proteomes" id="UP000324907"/>
    </source>
</evidence>
<gene>
    <name evidence="9" type="ORF">FNF28_00310</name>
    <name evidence="8" type="ORF">FNF31_04292</name>
</gene>
<feature type="active site" description="Charge relay system" evidence="6">
    <location>
        <position position="207"/>
    </location>
</feature>
<evidence type="ECO:0000256" key="5">
    <source>
        <dbReference type="ARBA" id="ARBA00022801"/>
    </source>
</evidence>
<dbReference type="AlphaFoldDB" id="A0A5A8D4L2"/>
<protein>
    <recommendedName>
        <fullName evidence="3 7">S-formylglutathione hydrolase</fullName>
        <ecNumber evidence="2 7">3.1.2.12</ecNumber>
    </recommendedName>
</protein>
<reference evidence="10 11" key="1">
    <citation type="submission" date="2019-07" db="EMBL/GenBank/DDBJ databases">
        <title>Genomes of Cafeteria roenbergensis.</title>
        <authorList>
            <person name="Fischer M.G."/>
            <person name="Hackl T."/>
            <person name="Roman M."/>
        </authorList>
    </citation>
    <scope>NUCLEOTIDE SEQUENCE [LARGE SCALE GENOMIC DNA]</scope>
    <source>
        <strain evidence="8 11">Cflag</strain>
        <strain evidence="9 10">RCC970-E3</strain>
    </source>
</reference>
<dbReference type="GO" id="GO:0018738">
    <property type="term" value="F:S-formylglutathione hydrolase activity"/>
    <property type="evidence" value="ECO:0007669"/>
    <property type="project" value="UniProtKB-EC"/>
</dbReference>
<evidence type="ECO:0000313" key="11">
    <source>
        <dbReference type="Proteomes" id="UP000325113"/>
    </source>
</evidence>
<dbReference type="Proteomes" id="UP000325113">
    <property type="component" value="Unassembled WGS sequence"/>
</dbReference>
<dbReference type="GO" id="GO:0046294">
    <property type="term" value="P:formaldehyde catabolic process"/>
    <property type="evidence" value="ECO:0007669"/>
    <property type="project" value="InterPro"/>
</dbReference>
<dbReference type="PANTHER" id="PTHR10061">
    <property type="entry name" value="S-FORMYLGLUTATHIONE HYDROLASE"/>
    <property type="match status" value="1"/>
</dbReference>
<name>A0A5A8D4L2_CAFRO</name>
<evidence type="ECO:0000313" key="8">
    <source>
        <dbReference type="EMBL" id="KAA0160423.1"/>
    </source>
</evidence>
<dbReference type="InterPro" id="IPR014186">
    <property type="entry name" value="S-formylglutathione_hydrol"/>
</dbReference>
<keyword evidence="5 7" id="KW-0378">Hydrolase</keyword>
<dbReference type="EC" id="3.1.2.12" evidence="2 7"/>
<dbReference type="Proteomes" id="UP000324907">
    <property type="component" value="Unassembled WGS sequence"/>
</dbReference>
<dbReference type="GO" id="GO:0005829">
    <property type="term" value="C:cytosol"/>
    <property type="evidence" value="ECO:0007669"/>
    <property type="project" value="TreeGrafter"/>
</dbReference>
<proteinExistence type="inferred from homology"/>
<evidence type="ECO:0000256" key="3">
    <source>
        <dbReference type="ARBA" id="ARBA00016774"/>
    </source>
</evidence>
<keyword evidence="4 7" id="KW-0719">Serine esterase</keyword>
<comment type="caution">
    <text evidence="8">The sequence shown here is derived from an EMBL/GenBank/DDBJ whole genome shotgun (WGS) entry which is preliminary data.</text>
</comment>
<evidence type="ECO:0000256" key="6">
    <source>
        <dbReference type="PIRSR" id="PIRSR614186-1"/>
    </source>
</evidence>
<comment type="subcellular location">
    <subcellularLocation>
        <location evidence="7">Cytoplasm</location>
    </subcellularLocation>
</comment>
<evidence type="ECO:0000313" key="9">
    <source>
        <dbReference type="EMBL" id="KAA0171993.1"/>
    </source>
</evidence>
<evidence type="ECO:0000256" key="2">
    <source>
        <dbReference type="ARBA" id="ARBA00012479"/>
    </source>
</evidence>
<evidence type="ECO:0000256" key="4">
    <source>
        <dbReference type="ARBA" id="ARBA00022487"/>
    </source>
</evidence>
<feature type="active site" description="Charge relay system" evidence="6">
    <location>
        <position position="122"/>
    </location>
</feature>
<dbReference type="EMBL" id="VLTL01000003">
    <property type="protein sequence ID" value="KAA0171993.1"/>
    <property type="molecule type" value="Genomic_DNA"/>
</dbReference>
<dbReference type="EMBL" id="VLTM01000044">
    <property type="protein sequence ID" value="KAA0160423.1"/>
    <property type="molecule type" value="Genomic_DNA"/>
</dbReference>
<dbReference type="PANTHER" id="PTHR10061:SF0">
    <property type="entry name" value="S-FORMYLGLUTATHIONE HYDROLASE"/>
    <property type="match status" value="1"/>
</dbReference>
<evidence type="ECO:0000256" key="7">
    <source>
        <dbReference type="RuleBase" id="RU363068"/>
    </source>
</evidence>
<sequence>MRFAVFLPSAGEAKVPVLYFLSGLTCTEKNFSEKAGAQRAAAELGIALVMPDTSPRGDDVPDDKEGAYDFGKGAGFYLDAAKEPFDAHFNMETYVMEELPKAVAAAVGTFVDVSRASVFGHSMGGHGAITLALRHPGRFASVSAFAPICNPCACPWGKKAFAGYLGEAAADLPVTDRSSWASHDASMLAAAYDGPPLTLLVYQGMADNFLKAGQLLPDALQAAAATNDKLTVDYFACEGYDHSYWFIQSFVSEHIAFHAAALATRS</sequence>
<comment type="catalytic activity">
    <reaction evidence="7">
        <text>S-formylglutathione + H2O = formate + glutathione + H(+)</text>
        <dbReference type="Rhea" id="RHEA:14961"/>
        <dbReference type="ChEBI" id="CHEBI:15377"/>
        <dbReference type="ChEBI" id="CHEBI:15378"/>
        <dbReference type="ChEBI" id="CHEBI:15740"/>
        <dbReference type="ChEBI" id="CHEBI:57688"/>
        <dbReference type="ChEBI" id="CHEBI:57925"/>
        <dbReference type="EC" id="3.1.2.12"/>
    </reaction>
</comment>
<evidence type="ECO:0000256" key="1">
    <source>
        <dbReference type="ARBA" id="ARBA00005622"/>
    </source>
</evidence>
<dbReference type="InterPro" id="IPR029058">
    <property type="entry name" value="AB_hydrolase_fold"/>
</dbReference>
<comment type="similarity">
    <text evidence="1 7">Belongs to the esterase D family.</text>
</comment>
<dbReference type="NCBIfam" id="TIGR02821">
    <property type="entry name" value="fghA_ester_D"/>
    <property type="match status" value="1"/>
</dbReference>
<comment type="function">
    <text evidence="7">Serine hydrolase involved in the detoxification of formaldehyde.</text>
</comment>